<dbReference type="OrthoDB" id="6105938at2759"/>
<evidence type="ECO:0000256" key="5">
    <source>
        <dbReference type="SAM" id="MobiDB-lite"/>
    </source>
</evidence>
<sequence>MHAGLIRRFSALIGESEDFAEDFLPEFAVQAEAVYGPLSDDELLELALDHFQADKGRTLSASPPANCDSGSSSLGSWPESASADPSNAAPCLSLGWVLDRLEDQFQCAFCIEPLARPYSLNHGQCGHNFCALCVLKWYFDALDSECGRWLESLRCPVCRATLPATPIDSPRDMSTLPFIPNRSADTTVRAYLDLVRDAADGSGAGGLDERIKGWERYGRKREDWEERDRKGADGMELVVTNWAILEEEDFIAMKNRFEDAS</sequence>
<evidence type="ECO:0000256" key="1">
    <source>
        <dbReference type="ARBA" id="ARBA00022723"/>
    </source>
</evidence>
<dbReference type="InterPro" id="IPR001841">
    <property type="entry name" value="Znf_RING"/>
</dbReference>
<dbReference type="InterPro" id="IPR017907">
    <property type="entry name" value="Znf_RING_CS"/>
</dbReference>
<dbReference type="AlphaFoldDB" id="A0A5C2SJA4"/>
<feature type="domain" description="RING-type" evidence="6">
    <location>
        <begin position="107"/>
        <end position="159"/>
    </location>
</feature>
<evidence type="ECO:0000256" key="4">
    <source>
        <dbReference type="PROSITE-ProRule" id="PRU00175"/>
    </source>
</evidence>
<accession>A0A5C2SJA4</accession>
<evidence type="ECO:0000256" key="2">
    <source>
        <dbReference type="ARBA" id="ARBA00022771"/>
    </source>
</evidence>
<protein>
    <recommendedName>
        <fullName evidence="6">RING-type domain-containing protein</fullName>
    </recommendedName>
</protein>
<proteinExistence type="predicted"/>
<dbReference type="PROSITE" id="PS00518">
    <property type="entry name" value="ZF_RING_1"/>
    <property type="match status" value="1"/>
</dbReference>
<keyword evidence="2 4" id="KW-0863">Zinc-finger</keyword>
<keyword evidence="1" id="KW-0479">Metal-binding</keyword>
<feature type="region of interest" description="Disordered" evidence="5">
    <location>
        <begin position="59"/>
        <end position="84"/>
    </location>
</feature>
<dbReference type="InterPro" id="IPR018957">
    <property type="entry name" value="Znf_C3HC4_RING-type"/>
</dbReference>
<evidence type="ECO:0000259" key="6">
    <source>
        <dbReference type="PROSITE" id="PS50089"/>
    </source>
</evidence>
<feature type="compositionally biased region" description="Low complexity" evidence="5">
    <location>
        <begin position="69"/>
        <end position="83"/>
    </location>
</feature>
<dbReference type="Proteomes" id="UP000313359">
    <property type="component" value="Unassembled WGS sequence"/>
</dbReference>
<gene>
    <name evidence="7" type="ORF">L227DRAFT_572515</name>
</gene>
<evidence type="ECO:0000313" key="8">
    <source>
        <dbReference type="Proteomes" id="UP000313359"/>
    </source>
</evidence>
<evidence type="ECO:0000313" key="7">
    <source>
        <dbReference type="EMBL" id="RPD63358.1"/>
    </source>
</evidence>
<dbReference type="PROSITE" id="PS50089">
    <property type="entry name" value="ZF_RING_2"/>
    <property type="match status" value="1"/>
</dbReference>
<organism evidence="7 8">
    <name type="scientific">Lentinus tigrinus ALCF2SS1-6</name>
    <dbReference type="NCBI Taxonomy" id="1328759"/>
    <lineage>
        <taxon>Eukaryota</taxon>
        <taxon>Fungi</taxon>
        <taxon>Dikarya</taxon>
        <taxon>Basidiomycota</taxon>
        <taxon>Agaricomycotina</taxon>
        <taxon>Agaricomycetes</taxon>
        <taxon>Polyporales</taxon>
        <taxon>Polyporaceae</taxon>
        <taxon>Lentinus</taxon>
    </lineage>
</organism>
<keyword evidence="8" id="KW-1185">Reference proteome</keyword>
<dbReference type="EMBL" id="ML122256">
    <property type="protein sequence ID" value="RPD63358.1"/>
    <property type="molecule type" value="Genomic_DNA"/>
</dbReference>
<dbReference type="SUPFAM" id="SSF57850">
    <property type="entry name" value="RING/U-box"/>
    <property type="match status" value="1"/>
</dbReference>
<dbReference type="Pfam" id="PF00097">
    <property type="entry name" value="zf-C3HC4"/>
    <property type="match status" value="1"/>
</dbReference>
<reference evidence="7" key="1">
    <citation type="journal article" date="2018" name="Genome Biol. Evol.">
        <title>Genomics and development of Lentinus tigrinus, a white-rot wood-decaying mushroom with dimorphic fruiting bodies.</title>
        <authorList>
            <person name="Wu B."/>
            <person name="Xu Z."/>
            <person name="Knudson A."/>
            <person name="Carlson A."/>
            <person name="Chen N."/>
            <person name="Kovaka S."/>
            <person name="LaButti K."/>
            <person name="Lipzen A."/>
            <person name="Pennachio C."/>
            <person name="Riley R."/>
            <person name="Schakwitz W."/>
            <person name="Umezawa K."/>
            <person name="Ohm R.A."/>
            <person name="Grigoriev I.V."/>
            <person name="Nagy L.G."/>
            <person name="Gibbons J."/>
            <person name="Hibbett D."/>
        </authorList>
    </citation>
    <scope>NUCLEOTIDE SEQUENCE [LARGE SCALE GENOMIC DNA]</scope>
    <source>
        <strain evidence="7">ALCF2SS1-6</strain>
    </source>
</reference>
<dbReference type="GO" id="GO:0008270">
    <property type="term" value="F:zinc ion binding"/>
    <property type="evidence" value="ECO:0007669"/>
    <property type="project" value="UniProtKB-KW"/>
</dbReference>
<dbReference type="Gene3D" id="3.30.40.10">
    <property type="entry name" value="Zinc/RING finger domain, C3HC4 (zinc finger)"/>
    <property type="match status" value="1"/>
</dbReference>
<dbReference type="STRING" id="1328759.A0A5C2SJA4"/>
<evidence type="ECO:0000256" key="3">
    <source>
        <dbReference type="ARBA" id="ARBA00022833"/>
    </source>
</evidence>
<keyword evidence="3" id="KW-0862">Zinc</keyword>
<name>A0A5C2SJA4_9APHY</name>
<dbReference type="InterPro" id="IPR013083">
    <property type="entry name" value="Znf_RING/FYVE/PHD"/>
</dbReference>